<dbReference type="EMBL" id="SMKZ01000063">
    <property type="protein sequence ID" value="TDD98953.1"/>
    <property type="molecule type" value="Genomic_DNA"/>
</dbReference>
<keyword evidence="4" id="KW-1185">Reference proteome</keyword>
<feature type="region of interest" description="Disordered" evidence="1">
    <location>
        <begin position="1"/>
        <end position="30"/>
    </location>
</feature>
<evidence type="ECO:0000313" key="4">
    <source>
        <dbReference type="Proteomes" id="UP000294739"/>
    </source>
</evidence>
<dbReference type="GO" id="GO:0016740">
    <property type="term" value="F:transferase activity"/>
    <property type="evidence" value="ECO:0007669"/>
    <property type="project" value="UniProtKB-KW"/>
</dbReference>
<protein>
    <submittedName>
        <fullName evidence="3">Glycosyltransferase</fullName>
    </submittedName>
</protein>
<organism evidence="3 4">
    <name type="scientific">Jiangella asiatica</name>
    <dbReference type="NCBI Taxonomy" id="2530372"/>
    <lineage>
        <taxon>Bacteria</taxon>
        <taxon>Bacillati</taxon>
        <taxon>Actinomycetota</taxon>
        <taxon>Actinomycetes</taxon>
        <taxon>Jiangellales</taxon>
        <taxon>Jiangellaceae</taxon>
        <taxon>Jiangella</taxon>
    </lineage>
</organism>
<proteinExistence type="predicted"/>
<dbReference type="InterPro" id="IPR001173">
    <property type="entry name" value="Glyco_trans_2-like"/>
</dbReference>
<dbReference type="Pfam" id="PF00535">
    <property type="entry name" value="Glycos_transf_2"/>
    <property type="match status" value="1"/>
</dbReference>
<feature type="compositionally biased region" description="Polar residues" evidence="1">
    <location>
        <begin position="20"/>
        <end position="29"/>
    </location>
</feature>
<dbReference type="Gene3D" id="3.90.550.10">
    <property type="entry name" value="Spore Coat Polysaccharide Biosynthesis Protein SpsA, Chain A"/>
    <property type="match status" value="1"/>
</dbReference>
<feature type="domain" description="Glycosyltransferase 2-like" evidence="2">
    <location>
        <begin position="49"/>
        <end position="157"/>
    </location>
</feature>
<sequence length="343" mass="38014">MRSPGSSASSESPPKSSRSEQVANMSAETASADRVVRGALRTRPRVTLGMPLYNAERYLAQAFDGLLAQDFGDFEIVVSDNASTDCTWSLCQDYAARDPRIRLYRSTENLGAAYNYNRTVELARAPLFKWVAYDDVCSPTLLSRCVETLDAAGPRTVLAYPRTLLIDDDGAEIGPYRDGLDLRSPHAFRRVAGFARNWSLCNAVFGVVRTDVLRSTGMIRPYVSSDVVLLAELAAIGRFREVPERLFRRRIHAGSSRQSGKDLATAAHWFDTRRPAGGRPPKVRLPRRVTSALLSAPLPWHDRIGSTAAFLSVWGYRKTHIRASHLKHALLDRTRTPAATEAP</sequence>
<accession>A0A4R5CKP9</accession>
<dbReference type="SUPFAM" id="SSF53448">
    <property type="entry name" value="Nucleotide-diphospho-sugar transferases"/>
    <property type="match status" value="1"/>
</dbReference>
<dbReference type="InParanoid" id="A0A4R5CKP9"/>
<dbReference type="InterPro" id="IPR029044">
    <property type="entry name" value="Nucleotide-diphossugar_trans"/>
</dbReference>
<evidence type="ECO:0000256" key="1">
    <source>
        <dbReference type="SAM" id="MobiDB-lite"/>
    </source>
</evidence>
<gene>
    <name evidence="3" type="ORF">E1269_28145</name>
</gene>
<dbReference type="PANTHER" id="PTHR22916:SF56">
    <property type="entry name" value="GLYCOSYL TRANSFERASE"/>
    <property type="match status" value="1"/>
</dbReference>
<keyword evidence="3" id="KW-0808">Transferase</keyword>
<dbReference type="PANTHER" id="PTHR22916">
    <property type="entry name" value="GLYCOSYLTRANSFERASE"/>
    <property type="match status" value="1"/>
</dbReference>
<evidence type="ECO:0000313" key="3">
    <source>
        <dbReference type="EMBL" id="TDD98953.1"/>
    </source>
</evidence>
<evidence type="ECO:0000259" key="2">
    <source>
        <dbReference type="Pfam" id="PF00535"/>
    </source>
</evidence>
<dbReference type="AlphaFoldDB" id="A0A4R5CKP9"/>
<name>A0A4R5CKP9_9ACTN</name>
<dbReference type="OrthoDB" id="3177103at2"/>
<feature type="compositionally biased region" description="Low complexity" evidence="1">
    <location>
        <begin position="1"/>
        <end position="16"/>
    </location>
</feature>
<dbReference type="Proteomes" id="UP000294739">
    <property type="component" value="Unassembled WGS sequence"/>
</dbReference>
<comment type="caution">
    <text evidence="3">The sequence shown here is derived from an EMBL/GenBank/DDBJ whole genome shotgun (WGS) entry which is preliminary data.</text>
</comment>
<reference evidence="3 4" key="1">
    <citation type="submission" date="2019-03" db="EMBL/GenBank/DDBJ databases">
        <title>Draft genome sequences of novel Actinobacteria.</title>
        <authorList>
            <person name="Sahin N."/>
            <person name="Ay H."/>
            <person name="Saygin H."/>
        </authorList>
    </citation>
    <scope>NUCLEOTIDE SEQUENCE [LARGE SCALE GENOMIC DNA]</scope>
    <source>
        <strain evidence="3 4">5K138</strain>
    </source>
</reference>